<feature type="compositionally biased region" description="Basic and acidic residues" evidence="1">
    <location>
        <begin position="162"/>
        <end position="171"/>
    </location>
</feature>
<proteinExistence type="predicted"/>
<evidence type="ECO:0000313" key="2">
    <source>
        <dbReference type="EMBL" id="OSD00054.1"/>
    </source>
</evidence>
<reference evidence="2 3" key="1">
    <citation type="journal article" date="2015" name="Biotechnol. Biofuels">
        <title>Enhanced degradation of softwood versus hardwood by the white-rot fungus Pycnoporus coccineus.</title>
        <authorList>
            <person name="Couturier M."/>
            <person name="Navarro D."/>
            <person name="Chevret D."/>
            <person name="Henrissat B."/>
            <person name="Piumi F."/>
            <person name="Ruiz-Duenas F.J."/>
            <person name="Martinez A.T."/>
            <person name="Grigoriev I.V."/>
            <person name="Riley R."/>
            <person name="Lipzen A."/>
            <person name="Berrin J.G."/>
            <person name="Master E.R."/>
            <person name="Rosso M.N."/>
        </authorList>
    </citation>
    <scope>NUCLEOTIDE SEQUENCE [LARGE SCALE GENOMIC DNA]</scope>
    <source>
        <strain evidence="2 3">BRFM310</strain>
    </source>
</reference>
<dbReference type="EMBL" id="KZ084122">
    <property type="protein sequence ID" value="OSD00054.1"/>
    <property type="molecule type" value="Genomic_DNA"/>
</dbReference>
<evidence type="ECO:0000256" key="1">
    <source>
        <dbReference type="SAM" id="MobiDB-lite"/>
    </source>
</evidence>
<sequence>MRRGERRVSVDGACDRQERGVWDPPSRSSTCDGEPRQCPSKPLKRLYAPFFRTVSRLGSGPWISLTSPSPITLAHDVSSTSITRCPPAHHDPRTTRPDIPHATRAHVHLSRRTPGHPAAQAYPESCQPHPPHEGQCALNNGDEEEGRRIRRMLASEWSGGVPHREEEQVYR</sequence>
<gene>
    <name evidence="2" type="ORF">PYCCODRAFT_1437808</name>
</gene>
<dbReference type="Proteomes" id="UP000193067">
    <property type="component" value="Unassembled WGS sequence"/>
</dbReference>
<feature type="region of interest" description="Disordered" evidence="1">
    <location>
        <begin position="113"/>
        <end position="171"/>
    </location>
</feature>
<protein>
    <submittedName>
        <fullName evidence="2">Uncharacterized protein</fullName>
    </submittedName>
</protein>
<feature type="region of interest" description="Disordered" evidence="1">
    <location>
        <begin position="1"/>
        <end position="39"/>
    </location>
</feature>
<dbReference type="AlphaFoldDB" id="A0A1Y2IHF3"/>
<accession>A0A1Y2IHF3</accession>
<organism evidence="2 3">
    <name type="scientific">Trametes coccinea (strain BRFM310)</name>
    <name type="common">Pycnoporus coccineus</name>
    <dbReference type="NCBI Taxonomy" id="1353009"/>
    <lineage>
        <taxon>Eukaryota</taxon>
        <taxon>Fungi</taxon>
        <taxon>Dikarya</taxon>
        <taxon>Basidiomycota</taxon>
        <taxon>Agaricomycotina</taxon>
        <taxon>Agaricomycetes</taxon>
        <taxon>Polyporales</taxon>
        <taxon>Polyporaceae</taxon>
        <taxon>Trametes</taxon>
    </lineage>
</organism>
<keyword evidence="3" id="KW-1185">Reference proteome</keyword>
<feature type="compositionally biased region" description="Basic and acidic residues" evidence="1">
    <location>
        <begin position="1"/>
        <end position="21"/>
    </location>
</feature>
<name>A0A1Y2IHF3_TRAC3</name>
<evidence type="ECO:0000313" key="3">
    <source>
        <dbReference type="Proteomes" id="UP000193067"/>
    </source>
</evidence>